<sequence length="174" mass="19434">MVFPSPRGVASVSFTKLLRRRVVDLQTMKQQKWWSNEEEDIVIEISGSPESLKAGVALSGILSIRRKILEIAILRITEQKSLSKVLDLKRVPSRSIRPNPYLGRGHGPFDSFVSSLKNDRSAKEIYDAARQLASDPTDSAVSLLETMGLYILFHGTNHNVMDNILKTGLLPNFS</sequence>
<protein>
    <submittedName>
        <fullName evidence="1">Uncharacterized protein</fullName>
    </submittedName>
</protein>
<dbReference type="EMBL" id="KZ772839">
    <property type="protein sequence ID" value="PTQ28272.1"/>
    <property type="molecule type" value="Genomic_DNA"/>
</dbReference>
<name>A0A2R6W394_MARPO</name>
<accession>A0A2R6W394</accession>
<proteinExistence type="predicted"/>
<dbReference type="Gramene" id="Mp4g19110.1">
    <property type="protein sequence ID" value="Mp4g19110.1.cds"/>
    <property type="gene ID" value="Mp4g19110"/>
</dbReference>
<dbReference type="Proteomes" id="UP000244005">
    <property type="component" value="Unassembled WGS sequence"/>
</dbReference>
<evidence type="ECO:0000313" key="1">
    <source>
        <dbReference type="EMBL" id="PTQ28272.1"/>
    </source>
</evidence>
<gene>
    <name evidence="1" type="ORF">MARPO_0169s0032</name>
</gene>
<reference evidence="2" key="1">
    <citation type="journal article" date="2017" name="Cell">
        <title>Insights into land plant evolution garnered from the Marchantia polymorpha genome.</title>
        <authorList>
            <person name="Bowman J.L."/>
            <person name="Kohchi T."/>
            <person name="Yamato K.T."/>
            <person name="Jenkins J."/>
            <person name="Shu S."/>
            <person name="Ishizaki K."/>
            <person name="Yamaoka S."/>
            <person name="Nishihama R."/>
            <person name="Nakamura Y."/>
            <person name="Berger F."/>
            <person name="Adam C."/>
            <person name="Aki S.S."/>
            <person name="Althoff F."/>
            <person name="Araki T."/>
            <person name="Arteaga-Vazquez M.A."/>
            <person name="Balasubrmanian S."/>
            <person name="Barry K."/>
            <person name="Bauer D."/>
            <person name="Boehm C.R."/>
            <person name="Briginshaw L."/>
            <person name="Caballero-Perez J."/>
            <person name="Catarino B."/>
            <person name="Chen F."/>
            <person name="Chiyoda S."/>
            <person name="Chovatia M."/>
            <person name="Davies K.M."/>
            <person name="Delmans M."/>
            <person name="Demura T."/>
            <person name="Dierschke T."/>
            <person name="Dolan L."/>
            <person name="Dorantes-Acosta A.E."/>
            <person name="Eklund D.M."/>
            <person name="Florent S.N."/>
            <person name="Flores-Sandoval E."/>
            <person name="Fujiyama A."/>
            <person name="Fukuzawa H."/>
            <person name="Galik B."/>
            <person name="Grimanelli D."/>
            <person name="Grimwood J."/>
            <person name="Grossniklaus U."/>
            <person name="Hamada T."/>
            <person name="Haseloff J."/>
            <person name="Hetherington A.J."/>
            <person name="Higo A."/>
            <person name="Hirakawa Y."/>
            <person name="Hundley H.N."/>
            <person name="Ikeda Y."/>
            <person name="Inoue K."/>
            <person name="Inoue S.I."/>
            <person name="Ishida S."/>
            <person name="Jia Q."/>
            <person name="Kakita M."/>
            <person name="Kanazawa T."/>
            <person name="Kawai Y."/>
            <person name="Kawashima T."/>
            <person name="Kennedy M."/>
            <person name="Kinose K."/>
            <person name="Kinoshita T."/>
            <person name="Kohara Y."/>
            <person name="Koide E."/>
            <person name="Komatsu K."/>
            <person name="Kopischke S."/>
            <person name="Kubo M."/>
            <person name="Kyozuka J."/>
            <person name="Lagercrantz U."/>
            <person name="Lin S.S."/>
            <person name="Lindquist E."/>
            <person name="Lipzen A.M."/>
            <person name="Lu C.W."/>
            <person name="De Luna E."/>
            <person name="Martienssen R.A."/>
            <person name="Minamino N."/>
            <person name="Mizutani M."/>
            <person name="Mizutani M."/>
            <person name="Mochizuki N."/>
            <person name="Monte I."/>
            <person name="Mosher R."/>
            <person name="Nagasaki H."/>
            <person name="Nakagami H."/>
            <person name="Naramoto S."/>
            <person name="Nishitani K."/>
            <person name="Ohtani M."/>
            <person name="Okamoto T."/>
            <person name="Okumura M."/>
            <person name="Phillips J."/>
            <person name="Pollak B."/>
            <person name="Reinders A."/>
            <person name="Rovekamp M."/>
            <person name="Sano R."/>
            <person name="Sawa S."/>
            <person name="Schmid M.W."/>
            <person name="Shirakawa M."/>
            <person name="Solano R."/>
            <person name="Spunde A."/>
            <person name="Suetsugu N."/>
            <person name="Sugano S."/>
            <person name="Sugiyama A."/>
            <person name="Sun R."/>
            <person name="Suzuki Y."/>
            <person name="Takenaka M."/>
            <person name="Takezawa D."/>
            <person name="Tomogane H."/>
            <person name="Tsuzuki M."/>
            <person name="Ueda T."/>
            <person name="Umeda M."/>
            <person name="Ward J.M."/>
            <person name="Watanabe Y."/>
            <person name="Yazaki K."/>
            <person name="Yokoyama R."/>
            <person name="Yoshitake Y."/>
            <person name="Yotsui I."/>
            <person name="Zachgo S."/>
            <person name="Schmutz J."/>
        </authorList>
    </citation>
    <scope>NUCLEOTIDE SEQUENCE [LARGE SCALE GENOMIC DNA]</scope>
    <source>
        <strain evidence="2">Tak-1</strain>
    </source>
</reference>
<organism evidence="1 2">
    <name type="scientific">Marchantia polymorpha</name>
    <name type="common">Common liverwort</name>
    <name type="synonym">Marchantia aquatica</name>
    <dbReference type="NCBI Taxonomy" id="3197"/>
    <lineage>
        <taxon>Eukaryota</taxon>
        <taxon>Viridiplantae</taxon>
        <taxon>Streptophyta</taxon>
        <taxon>Embryophyta</taxon>
        <taxon>Marchantiophyta</taxon>
        <taxon>Marchantiopsida</taxon>
        <taxon>Marchantiidae</taxon>
        <taxon>Marchantiales</taxon>
        <taxon>Marchantiaceae</taxon>
        <taxon>Marchantia</taxon>
    </lineage>
</organism>
<evidence type="ECO:0000313" key="2">
    <source>
        <dbReference type="Proteomes" id="UP000244005"/>
    </source>
</evidence>
<dbReference type="OrthoDB" id="1961597at2759"/>
<keyword evidence="2" id="KW-1185">Reference proteome</keyword>
<dbReference type="AlphaFoldDB" id="A0A2R6W394"/>